<keyword evidence="3" id="KW-1185">Reference proteome</keyword>
<comment type="caution">
    <text evidence="2">The sequence shown here is derived from an EMBL/GenBank/DDBJ whole genome shotgun (WGS) entry which is preliminary data.</text>
</comment>
<accession>A0ABN8SST0</accession>
<proteinExistence type="predicted"/>
<feature type="compositionally biased region" description="Basic residues" evidence="1">
    <location>
        <begin position="72"/>
        <end position="81"/>
    </location>
</feature>
<feature type="region of interest" description="Disordered" evidence="1">
    <location>
        <begin position="49"/>
        <end position="81"/>
    </location>
</feature>
<sequence>SFSGSKSLSLESLLSLSGSLVQKDMNKVVRKILFMEKSAEFTEIFDANYPKNQSNSSKAYGLEEATKDRGNNNKKHKDGLQ</sequence>
<dbReference type="Proteomes" id="UP001159427">
    <property type="component" value="Unassembled WGS sequence"/>
</dbReference>
<gene>
    <name evidence="2" type="ORF">PEVE_00028269</name>
</gene>
<evidence type="ECO:0000313" key="2">
    <source>
        <dbReference type="EMBL" id="CAH3194629.1"/>
    </source>
</evidence>
<protein>
    <submittedName>
        <fullName evidence="2">Uncharacterized protein</fullName>
    </submittedName>
</protein>
<organism evidence="2 3">
    <name type="scientific">Porites evermanni</name>
    <dbReference type="NCBI Taxonomy" id="104178"/>
    <lineage>
        <taxon>Eukaryota</taxon>
        <taxon>Metazoa</taxon>
        <taxon>Cnidaria</taxon>
        <taxon>Anthozoa</taxon>
        <taxon>Hexacorallia</taxon>
        <taxon>Scleractinia</taxon>
        <taxon>Fungiina</taxon>
        <taxon>Poritidae</taxon>
        <taxon>Porites</taxon>
    </lineage>
</organism>
<dbReference type="EMBL" id="CALNXI010003913">
    <property type="protein sequence ID" value="CAH3194629.1"/>
    <property type="molecule type" value="Genomic_DNA"/>
</dbReference>
<name>A0ABN8SST0_9CNID</name>
<reference evidence="2 3" key="1">
    <citation type="submission" date="2022-05" db="EMBL/GenBank/DDBJ databases">
        <authorList>
            <consortium name="Genoscope - CEA"/>
            <person name="William W."/>
        </authorList>
    </citation>
    <scope>NUCLEOTIDE SEQUENCE [LARGE SCALE GENOMIC DNA]</scope>
</reference>
<evidence type="ECO:0000256" key="1">
    <source>
        <dbReference type="SAM" id="MobiDB-lite"/>
    </source>
</evidence>
<feature type="non-terminal residue" evidence="2">
    <location>
        <position position="1"/>
    </location>
</feature>
<evidence type="ECO:0000313" key="3">
    <source>
        <dbReference type="Proteomes" id="UP001159427"/>
    </source>
</evidence>